<proteinExistence type="predicted"/>
<dbReference type="Proteomes" id="UP000015101">
    <property type="component" value="Unassembled WGS sequence"/>
</dbReference>
<reference evidence="2" key="3">
    <citation type="submission" date="2015-06" db="UniProtKB">
        <authorList>
            <consortium name="EnsemblMetazoa"/>
        </authorList>
    </citation>
    <scope>IDENTIFICATION</scope>
</reference>
<dbReference type="CTD" id="20199889"/>
<dbReference type="EnsemblMetazoa" id="HelroT162997">
    <property type="protein sequence ID" value="HelroP162997"/>
    <property type="gene ID" value="HelroG162997"/>
</dbReference>
<dbReference type="AlphaFoldDB" id="T1ETI9"/>
<keyword evidence="3" id="KW-1185">Reference proteome</keyword>
<reference evidence="1 3" key="2">
    <citation type="journal article" date="2013" name="Nature">
        <title>Insights into bilaterian evolution from three spiralian genomes.</title>
        <authorList>
            <person name="Simakov O."/>
            <person name="Marletaz F."/>
            <person name="Cho S.J."/>
            <person name="Edsinger-Gonzales E."/>
            <person name="Havlak P."/>
            <person name="Hellsten U."/>
            <person name="Kuo D.H."/>
            <person name="Larsson T."/>
            <person name="Lv J."/>
            <person name="Arendt D."/>
            <person name="Savage R."/>
            <person name="Osoegawa K."/>
            <person name="de Jong P."/>
            <person name="Grimwood J."/>
            <person name="Chapman J.A."/>
            <person name="Shapiro H."/>
            <person name="Aerts A."/>
            <person name="Otillar R.P."/>
            <person name="Terry A.Y."/>
            <person name="Boore J.L."/>
            <person name="Grigoriev I.V."/>
            <person name="Lindberg D.R."/>
            <person name="Seaver E.C."/>
            <person name="Weisblat D.A."/>
            <person name="Putnam N.H."/>
            <person name="Rokhsar D.S."/>
        </authorList>
    </citation>
    <scope>NUCLEOTIDE SEQUENCE</scope>
</reference>
<evidence type="ECO:0000313" key="2">
    <source>
        <dbReference type="EnsemblMetazoa" id="HelroP162997"/>
    </source>
</evidence>
<dbReference type="HOGENOM" id="CLU_829710_0_0_1"/>
<accession>T1ETI9</accession>
<name>T1ETI9_HELRO</name>
<protein>
    <submittedName>
        <fullName evidence="1 2">Uncharacterized protein</fullName>
    </submittedName>
</protein>
<dbReference type="RefSeq" id="XP_009023286.1">
    <property type="nucleotide sequence ID" value="XM_009025038.1"/>
</dbReference>
<gene>
    <name evidence="2" type="primary">20199889</name>
    <name evidence="1" type="ORF">HELRODRAFT_162997</name>
</gene>
<organism evidence="2 3">
    <name type="scientific">Helobdella robusta</name>
    <name type="common">Californian leech</name>
    <dbReference type="NCBI Taxonomy" id="6412"/>
    <lineage>
        <taxon>Eukaryota</taxon>
        <taxon>Metazoa</taxon>
        <taxon>Spiralia</taxon>
        <taxon>Lophotrochozoa</taxon>
        <taxon>Annelida</taxon>
        <taxon>Clitellata</taxon>
        <taxon>Hirudinea</taxon>
        <taxon>Rhynchobdellida</taxon>
        <taxon>Glossiphoniidae</taxon>
        <taxon>Helobdella</taxon>
    </lineage>
</organism>
<evidence type="ECO:0000313" key="3">
    <source>
        <dbReference type="Proteomes" id="UP000015101"/>
    </source>
</evidence>
<sequence>MAIPFTSPPGFLEMNDFLTNVPLANDANILPSRMDIIPNLDIPPPDFNPMFGLEDNSKLLDINTPLALPNSFSQTLPVIPADLFLPDLNRLENLPVEHNQPYAPYLPPISPPGPPFTPDLKPFFNEQPQLSPLVTSPVLPLTTETNLLGGNPTSNAVSIPSNFFPNDNTDSLNRYKNKLSTARPSLYDTVETKSKPLTIDGVVEEVLKEKSKKEIKLDKLNFKLKLLKDMERDLLMIDLMKYDIECEKRKKNYRTSKLLKKYGLSGMDYQNNCNLSCASATCFYSQCHPHVCHNCTPAPAECGFQKFSVPAYQYEHAQPRKYYIRKRKKYFYVNN</sequence>
<dbReference type="InParanoid" id="T1ETI9"/>
<reference evidence="3" key="1">
    <citation type="submission" date="2012-12" db="EMBL/GenBank/DDBJ databases">
        <authorList>
            <person name="Hellsten U."/>
            <person name="Grimwood J."/>
            <person name="Chapman J.A."/>
            <person name="Shapiro H."/>
            <person name="Aerts A."/>
            <person name="Otillar R.P."/>
            <person name="Terry A.Y."/>
            <person name="Boore J.L."/>
            <person name="Simakov O."/>
            <person name="Marletaz F."/>
            <person name="Cho S.-J."/>
            <person name="Edsinger-Gonzales E."/>
            <person name="Havlak P."/>
            <person name="Kuo D.-H."/>
            <person name="Larsson T."/>
            <person name="Lv J."/>
            <person name="Arendt D."/>
            <person name="Savage R."/>
            <person name="Osoegawa K."/>
            <person name="de Jong P."/>
            <person name="Lindberg D.R."/>
            <person name="Seaver E.C."/>
            <person name="Weisblat D.A."/>
            <person name="Putnam N.H."/>
            <person name="Grigoriev I.V."/>
            <person name="Rokhsar D.S."/>
        </authorList>
    </citation>
    <scope>NUCLEOTIDE SEQUENCE</scope>
</reference>
<dbReference type="EMBL" id="AMQM01001258">
    <property type="status" value="NOT_ANNOTATED_CDS"/>
    <property type="molecule type" value="Genomic_DNA"/>
</dbReference>
<evidence type="ECO:0000313" key="1">
    <source>
        <dbReference type="EMBL" id="ESN99448.1"/>
    </source>
</evidence>
<dbReference type="EMBL" id="KB097143">
    <property type="protein sequence ID" value="ESN99448.1"/>
    <property type="molecule type" value="Genomic_DNA"/>
</dbReference>
<dbReference type="GeneID" id="20199889"/>
<dbReference type="KEGG" id="hro:HELRODRAFT_162997"/>